<dbReference type="InterPro" id="IPR044068">
    <property type="entry name" value="CB"/>
</dbReference>
<keyword evidence="5" id="KW-1185">Reference proteome</keyword>
<dbReference type="InterPro" id="IPR004107">
    <property type="entry name" value="Integrase_SAM-like_N"/>
</dbReference>
<evidence type="ECO:0000256" key="1">
    <source>
        <dbReference type="ARBA" id="ARBA00022908"/>
    </source>
</evidence>
<dbReference type="PROSITE" id="PS51900">
    <property type="entry name" value="CB"/>
    <property type="match status" value="1"/>
</dbReference>
<evidence type="ECO:0000313" key="4">
    <source>
        <dbReference type="EMBL" id="MEX1663744.1"/>
    </source>
</evidence>
<comment type="caution">
    <text evidence="4">The sequence shown here is derived from an EMBL/GenBank/DDBJ whole genome shotgun (WGS) entry which is preliminary data.</text>
</comment>
<dbReference type="EMBL" id="JBFRYC010000028">
    <property type="protein sequence ID" value="MEX1663744.1"/>
    <property type="molecule type" value="Genomic_DNA"/>
</dbReference>
<gene>
    <name evidence="4" type="ORF">AB4874_19400</name>
</gene>
<keyword evidence="1" id="KW-0229">DNA integration</keyword>
<proteinExistence type="predicted"/>
<dbReference type="Proteomes" id="UP001557465">
    <property type="component" value="Unassembled WGS sequence"/>
</dbReference>
<name>A0ABV3TSJ7_9RHOB</name>
<protein>
    <submittedName>
        <fullName evidence="4">Phage integrase N-terminal SAM-like domain-containing protein</fullName>
    </submittedName>
</protein>
<accession>A0ABV3TSJ7</accession>
<dbReference type="Pfam" id="PF13495">
    <property type="entry name" value="Phage_int_SAM_4"/>
    <property type="match status" value="1"/>
</dbReference>
<keyword evidence="2" id="KW-0238">DNA-binding</keyword>
<feature type="domain" description="Core-binding (CB)" evidence="3">
    <location>
        <begin position="4"/>
        <end position="55"/>
    </location>
</feature>
<sequence>MTEEKMSPLRQRMIEDMRIRGMGDKHQKSHIRAIKDFAAFLGRSPDTATPEDLRC</sequence>
<organism evidence="4 5">
    <name type="scientific">Thioclava arctica</name>
    <dbReference type="NCBI Taxonomy" id="3238301"/>
    <lineage>
        <taxon>Bacteria</taxon>
        <taxon>Pseudomonadati</taxon>
        <taxon>Pseudomonadota</taxon>
        <taxon>Alphaproteobacteria</taxon>
        <taxon>Rhodobacterales</taxon>
        <taxon>Paracoccaceae</taxon>
        <taxon>Thioclava</taxon>
    </lineage>
</organism>
<evidence type="ECO:0000313" key="5">
    <source>
        <dbReference type="Proteomes" id="UP001557465"/>
    </source>
</evidence>
<evidence type="ECO:0000256" key="2">
    <source>
        <dbReference type="PROSITE-ProRule" id="PRU01248"/>
    </source>
</evidence>
<reference evidence="4 5" key="1">
    <citation type="journal article" date="2011" name="Int. J. Syst. Evol. Microbiol.">
        <title>Zhongshania antarctica gen. nov., sp. nov. and Zhongshania guokunii sp. nov., gammaproteobacteria respectively isolated from coastal attached (fast) ice and surface seawater of the Antarctic.</title>
        <authorList>
            <person name="Li H.J."/>
            <person name="Zhang X.Y."/>
            <person name="Chen C.X."/>
            <person name="Zhang Y.J."/>
            <person name="Gao Z.M."/>
            <person name="Yu Y."/>
            <person name="Chen X.L."/>
            <person name="Chen B."/>
            <person name="Zhang Y.Z."/>
        </authorList>
    </citation>
    <scope>NUCLEOTIDE SEQUENCE [LARGE SCALE GENOMIC DNA]</scope>
    <source>
        <strain evidence="4 5">15-R06ZXC-3</strain>
    </source>
</reference>
<evidence type="ECO:0000259" key="3">
    <source>
        <dbReference type="PROSITE" id="PS51900"/>
    </source>
</evidence>